<evidence type="ECO:0008006" key="5">
    <source>
        <dbReference type="Google" id="ProtNLM"/>
    </source>
</evidence>
<organism evidence="3 4">
    <name type="scientific">candidate division TA06 bacterium</name>
    <dbReference type="NCBI Taxonomy" id="2250710"/>
    <lineage>
        <taxon>Bacteria</taxon>
        <taxon>Bacteria division TA06</taxon>
    </lineage>
</organism>
<dbReference type="InterPro" id="IPR018658">
    <property type="entry name" value="DUF2089"/>
</dbReference>
<feature type="domain" description="DUF2089" evidence="2">
    <location>
        <begin position="9"/>
        <end position="38"/>
    </location>
</feature>
<dbReference type="EMBL" id="QNBC01000059">
    <property type="protein sequence ID" value="RKX66023.1"/>
    <property type="molecule type" value="Genomic_DNA"/>
</dbReference>
<dbReference type="Pfam" id="PF22747">
    <property type="entry name" value="Zn_ribbon_DUF2089"/>
    <property type="match status" value="1"/>
</dbReference>
<dbReference type="Proteomes" id="UP000282321">
    <property type="component" value="Unassembled WGS sequence"/>
</dbReference>
<dbReference type="InterPro" id="IPR016032">
    <property type="entry name" value="Sig_transdc_resp-reg_C-effctor"/>
</dbReference>
<sequence>MKNKFPRKCPVCDEPLIISELTCPNCGVKIQGKFDIPNLLILTDEQMRFLQTFLVARGNIKEVGKRLNISYPTVKNRLDNLIDALGLEAPKNEKSLDELLDDLEAKKTTVDEIVNFLKRR</sequence>
<name>A0A660S7E3_UNCT6</name>
<dbReference type="InterPro" id="IPR042070">
    <property type="entry name" value="PucR_C-HTH_sf"/>
</dbReference>
<dbReference type="GO" id="GO:0003677">
    <property type="term" value="F:DNA binding"/>
    <property type="evidence" value="ECO:0007669"/>
    <property type="project" value="InterPro"/>
</dbReference>
<evidence type="ECO:0000313" key="4">
    <source>
        <dbReference type="Proteomes" id="UP000282321"/>
    </source>
</evidence>
<feature type="domain" description="DUF2089" evidence="1">
    <location>
        <begin position="42"/>
        <end position="88"/>
    </location>
</feature>
<evidence type="ECO:0000313" key="3">
    <source>
        <dbReference type="EMBL" id="RKX66023.1"/>
    </source>
</evidence>
<dbReference type="AlphaFoldDB" id="A0A660S7E3"/>
<proteinExistence type="predicted"/>
<evidence type="ECO:0000259" key="2">
    <source>
        <dbReference type="Pfam" id="PF22747"/>
    </source>
</evidence>
<accession>A0A660S7E3</accession>
<protein>
    <recommendedName>
        <fullName evidence="5">DUF2089 domain-containing protein</fullName>
    </recommendedName>
</protein>
<evidence type="ECO:0000259" key="1">
    <source>
        <dbReference type="Pfam" id="PF09862"/>
    </source>
</evidence>
<dbReference type="GO" id="GO:0006355">
    <property type="term" value="P:regulation of DNA-templated transcription"/>
    <property type="evidence" value="ECO:0007669"/>
    <property type="project" value="InterPro"/>
</dbReference>
<dbReference type="InterPro" id="IPR053957">
    <property type="entry name" value="DUF2089_Zn_ribbon"/>
</dbReference>
<gene>
    <name evidence="3" type="ORF">DRP44_05010</name>
</gene>
<reference evidence="3 4" key="1">
    <citation type="submission" date="2018-06" db="EMBL/GenBank/DDBJ databases">
        <title>Extensive metabolic versatility and redundancy in microbially diverse, dynamic hydrothermal sediments.</title>
        <authorList>
            <person name="Dombrowski N."/>
            <person name="Teske A."/>
            <person name="Baker B.J."/>
        </authorList>
    </citation>
    <scope>NUCLEOTIDE SEQUENCE [LARGE SCALE GENOMIC DNA]</scope>
    <source>
        <strain evidence="3">B35_G9</strain>
    </source>
</reference>
<dbReference type="SUPFAM" id="SSF46894">
    <property type="entry name" value="C-terminal effector domain of the bipartite response regulators"/>
    <property type="match status" value="1"/>
</dbReference>
<dbReference type="Gene3D" id="1.10.10.2840">
    <property type="entry name" value="PucR C-terminal helix-turn-helix domain"/>
    <property type="match status" value="1"/>
</dbReference>
<dbReference type="Pfam" id="PF09862">
    <property type="entry name" value="DUF2089"/>
    <property type="match status" value="1"/>
</dbReference>
<comment type="caution">
    <text evidence="3">The sequence shown here is derived from an EMBL/GenBank/DDBJ whole genome shotgun (WGS) entry which is preliminary data.</text>
</comment>